<dbReference type="EMBL" id="CP022515">
    <property type="protein sequence ID" value="ASO07169.1"/>
    <property type="molecule type" value="Genomic_DNA"/>
</dbReference>
<dbReference type="Proteomes" id="UP000204551">
    <property type="component" value="Chromosome"/>
</dbReference>
<dbReference type="PANTHER" id="PTHR45458">
    <property type="entry name" value="SHORT-CHAIN DEHYDROGENASE/REDUCTASE SDR"/>
    <property type="match status" value="1"/>
</dbReference>
<dbReference type="PRINTS" id="PR00080">
    <property type="entry name" value="SDRFAMILY"/>
</dbReference>
<dbReference type="Pfam" id="PF00106">
    <property type="entry name" value="adh_short"/>
    <property type="match status" value="1"/>
</dbReference>
<dbReference type="RefSeq" id="WP_093979501.1">
    <property type="nucleotide sequence ID" value="NZ_CP022515.1"/>
</dbReference>
<dbReference type="GO" id="GO:0016616">
    <property type="term" value="F:oxidoreductase activity, acting on the CH-OH group of donors, NAD or NADP as acceptor"/>
    <property type="evidence" value="ECO:0007669"/>
    <property type="project" value="TreeGrafter"/>
</dbReference>
<dbReference type="AlphaFoldDB" id="A0A221V0N4"/>
<dbReference type="InterPro" id="IPR052184">
    <property type="entry name" value="SDR_enzymes"/>
</dbReference>
<evidence type="ECO:0000313" key="2">
    <source>
        <dbReference type="EMBL" id="ASO07169.1"/>
    </source>
</evidence>
<dbReference type="KEGG" id="aalg:AREALGSMS7_03759"/>
<dbReference type="eggNOG" id="COG1028">
    <property type="taxonomic scope" value="Bacteria"/>
</dbReference>
<name>A0A221V0N4_9FLAO</name>
<dbReference type="STRING" id="616991.GCA_000733925_01984"/>
<dbReference type="Gene3D" id="3.40.50.720">
    <property type="entry name" value="NAD(P)-binding Rossmann-like Domain"/>
    <property type="match status" value="1"/>
</dbReference>
<dbReference type="PRINTS" id="PR00081">
    <property type="entry name" value="GDHRDH"/>
</dbReference>
<organism evidence="2 3">
    <name type="scientific">Arenibacter algicola</name>
    <dbReference type="NCBI Taxonomy" id="616991"/>
    <lineage>
        <taxon>Bacteria</taxon>
        <taxon>Pseudomonadati</taxon>
        <taxon>Bacteroidota</taxon>
        <taxon>Flavobacteriia</taxon>
        <taxon>Flavobacteriales</taxon>
        <taxon>Flavobacteriaceae</taxon>
        <taxon>Arenibacter</taxon>
    </lineage>
</organism>
<dbReference type="InterPro" id="IPR036291">
    <property type="entry name" value="NAD(P)-bd_dom_sf"/>
</dbReference>
<sequence>MKTGIVTGCSRGIGLATINLLTDNDNIKVIGTSTSGNSPISKSNFECYSLNLSESKSIKNFINIIGSNKIDFLINNAGILIEKWDESAINFEQLKQTFNVNLFGTIELTEKLISNFNKSGHIINVTSDWGSFSEKNFDEFQPHYKMSKSALNMYTKLLAKRLEKHNIIVSSIDPGWTKTDMGGREASRKPSEVAHDIKNLLDKMPKSGNFWHQGKIREW</sequence>
<protein>
    <submittedName>
        <fullName evidence="2">C-factor</fullName>
    </submittedName>
</protein>
<gene>
    <name evidence="2" type="primary">csgA</name>
    <name evidence="2" type="ORF">AREALGSMS7_03759</name>
</gene>
<reference evidence="2 3" key="1">
    <citation type="submission" date="2017-07" db="EMBL/GenBank/DDBJ databases">
        <title>Genome Sequence of Arenibacter algicola Strain SMS7 Isolated from a culture of the Diatom Skeletonema marinoi.</title>
        <authorList>
            <person name="Topel M."/>
            <person name="Pinder M.I.M."/>
            <person name="Johansson O.N."/>
            <person name="Kourtchenko O."/>
            <person name="Godhe A."/>
            <person name="Clarke A.K."/>
        </authorList>
    </citation>
    <scope>NUCLEOTIDE SEQUENCE [LARGE SCALE GENOMIC DNA]</scope>
    <source>
        <strain evidence="2 3">SMS7</strain>
    </source>
</reference>
<evidence type="ECO:0000256" key="1">
    <source>
        <dbReference type="RuleBase" id="RU000363"/>
    </source>
</evidence>
<comment type="similarity">
    <text evidence="1">Belongs to the short-chain dehydrogenases/reductases (SDR) family.</text>
</comment>
<dbReference type="SUPFAM" id="SSF51735">
    <property type="entry name" value="NAD(P)-binding Rossmann-fold domains"/>
    <property type="match status" value="1"/>
</dbReference>
<evidence type="ECO:0000313" key="3">
    <source>
        <dbReference type="Proteomes" id="UP000204551"/>
    </source>
</evidence>
<dbReference type="PANTHER" id="PTHR45458:SF1">
    <property type="entry name" value="SHORT CHAIN DEHYDROGENASE"/>
    <property type="match status" value="1"/>
</dbReference>
<proteinExistence type="inferred from homology"/>
<accession>A0A221V0N4</accession>
<dbReference type="InterPro" id="IPR002347">
    <property type="entry name" value="SDR_fam"/>
</dbReference>